<dbReference type="InterPro" id="IPR011990">
    <property type="entry name" value="TPR-like_helical_dom_sf"/>
</dbReference>
<dbReference type="PANTHER" id="PTHR12296">
    <property type="entry name" value="DENN DOMAIN-CONTAINING PROTEIN 4"/>
    <property type="match status" value="1"/>
</dbReference>
<dbReference type="Pfam" id="PF03456">
    <property type="entry name" value="uDENN"/>
    <property type="match status" value="1"/>
</dbReference>
<evidence type="ECO:0000256" key="1">
    <source>
        <dbReference type="ARBA" id="ARBA00022658"/>
    </source>
</evidence>
<dbReference type="SMART" id="SM00799">
    <property type="entry name" value="DENN"/>
    <property type="match status" value="1"/>
</dbReference>
<feature type="region of interest" description="Disordered" evidence="3">
    <location>
        <begin position="1226"/>
        <end position="1257"/>
    </location>
</feature>
<reference evidence="6" key="1">
    <citation type="submission" date="2021-02" db="EMBL/GenBank/DDBJ databases">
        <title>Comparative genomics reveals that relaxation of natural selection precedes convergent phenotypic evolution of cavefish.</title>
        <authorList>
            <person name="Peng Z."/>
        </authorList>
    </citation>
    <scope>NUCLEOTIDE SEQUENCE</scope>
    <source>
        <tissue evidence="6">Muscle</tissue>
    </source>
</reference>
<dbReference type="Gene3D" id="3.40.50.11500">
    <property type="match status" value="1"/>
</dbReference>
<dbReference type="InterPro" id="IPR005113">
    <property type="entry name" value="uDENN_dom"/>
</dbReference>
<evidence type="ECO:0000259" key="5">
    <source>
        <dbReference type="PROSITE" id="PS51498"/>
    </source>
</evidence>
<accession>A0A9W7X4S0</accession>
<sequence>MMEDGGPRVADYFVVSGLSEASAPLGQEVVFDDACHKAAQTKLPITDVIVLMRSIGEDVPAGYTCVESTPSGLSADLNHGSLMAPEFYICYRRGRDKAPLTDLGVIYEWKEKVKQGHHVIQKTPYGRPANLSGTSSQRIYITYQRATESPAPVCITDICIIVPGKGEKTPCTFCKIDKNLSSSMWGSAVYLCYKKSVMNSNSVAYRAEMLSRYPEEDYESFSLPESVPMFCLPMGVSVERWTPHVKYLLPTYSTFVLTGASGEKVYGAALQFFEVYAEERLTEHQRKQLNMTESKTTRVKSCSRADTSSPVASGIIHANKCICVLSHWPFFDPFKKFLTFLYRYSVSGPHALPLEKHISHFMHNVPFPSAQRPRILLQLSPHDSVLFSRPVLCPLPLSGGRFCTLLKHLGPENTTSVLLFALTEQKIVMHSTQAAVLTSVAEALLSMLFPLQWQCPYIPLCPLSLSGVLSAPCPFIVGVDSRYFDIYEPPLDVICVDLDTNNIFRAEETQALTLKILPKKARKKLLNALKDLYVEMSDGPRDDGLLDLFMCDLELSSGRTFQTVELNIQEVFLCFMADILKGYRSFLRPIIDVPSDTATDATSLFDLQGFVRHQDSSKQTFYSLLTKTQMFMRFIEERSFVSDRDASLAFFDECVEKELKWAQKTAHKYSAEPHLWSRRLLCCSFGLWFICLPAYIKVCPSKTRALHAAYDTLRKMRERTLQPPDEVCYRIVMQLCGEYGQPVLAVRVLSQMRKAGLHPNAITYGYYNKAVLENVWPSGTRGGYFLWSKLRNVIMAIAHLKSGLKKQQHVTLTHYSCTETVSDHGPPSHHTQTRSASPPLSHANPSYHDAGLLFSSSLEDIGVVNSRSCRCHHRSVDRSGAQHACRDSSHNTRAKTHSQDSRDPDSTPIFAFEDLDLDNTTDVEMMWTNSGRSETRRASRRMDVKTGCDPLSLLASEFEEDTESSLQDTVCSPSVSRHLAEEIEMYMKHSCSPRSSRAPSVDLGVVSNHSPRLMSASPNSSVGIDSLLPPSLDVLKSSVMSAGREVAERASRWYSQFAKDSDSDKQGVFSSEKENDAEDEEHCVTSSSVDQSASPEHSSACIFTRRDWTCADHSDHRDDEQNCAMEVLMSSCSRCQTCDCLVYDEEIMAGWTADDSNLNASCPFCANTFLPFLNIEIRDLRQPGRFSDAISSMYITLHLLSYMFFSRVLDSSDRLFLKSSPSEKMLEPFTPTSTSAPHDSSRQTNPETHNSRTFRPVEESIRSVATDRLSLSWRLHHPEPVTIQYLSPLVLWKELESLIENEGSDIICRSSVVDKHPIIYWNLMCYFTRLQLPSNLTGLILTSEHCNRGSQIPRDWMSEDSRYVDVQLLWDNIKLHRDEVQPLYVLWNTHSAGLGYPVSQAEAERVFDEDLLHNIIHSIERNDLYSPVCLMLTPADRPQRERSLYRELLFLCRVTLGEDNIDIDAFDREYESAYERLTPDQIRRAHGCDQPPSMTVTECRKTFGEPYLRL</sequence>
<evidence type="ECO:0000259" key="4">
    <source>
        <dbReference type="PROSITE" id="PS50211"/>
    </source>
</evidence>
<dbReference type="SMART" id="SM00801">
    <property type="entry name" value="dDENN"/>
    <property type="match status" value="1"/>
</dbReference>
<keyword evidence="7" id="KW-1185">Reference proteome</keyword>
<proteinExistence type="predicted"/>
<dbReference type="GO" id="GO:0005085">
    <property type="term" value="F:guanyl-nucleotide exchange factor activity"/>
    <property type="evidence" value="ECO:0007669"/>
    <property type="project" value="UniProtKB-KW"/>
</dbReference>
<evidence type="ECO:0000313" key="6">
    <source>
        <dbReference type="EMBL" id="KAI7813754.1"/>
    </source>
</evidence>
<evidence type="ECO:0000256" key="3">
    <source>
        <dbReference type="SAM" id="MobiDB-lite"/>
    </source>
</evidence>
<dbReference type="PROSITE" id="PS51375">
    <property type="entry name" value="PPR"/>
    <property type="match status" value="1"/>
</dbReference>
<dbReference type="InterPro" id="IPR037516">
    <property type="entry name" value="Tripartite_DENN"/>
</dbReference>
<dbReference type="SMART" id="SM00800">
    <property type="entry name" value="uDENN"/>
    <property type="match status" value="1"/>
</dbReference>
<dbReference type="InterPro" id="IPR051696">
    <property type="entry name" value="DENN_Domain_GEFs"/>
</dbReference>
<dbReference type="InterPro" id="IPR005112">
    <property type="entry name" value="dDENN_dom"/>
</dbReference>
<dbReference type="Pfam" id="PF03455">
    <property type="entry name" value="dDENN"/>
    <property type="match status" value="1"/>
</dbReference>
<dbReference type="GO" id="GO:0031410">
    <property type="term" value="C:cytoplasmic vesicle"/>
    <property type="evidence" value="ECO:0007669"/>
    <property type="project" value="TreeGrafter"/>
</dbReference>
<protein>
    <submittedName>
        <fullName evidence="6">C-myc promoter-binding protein-like</fullName>
    </submittedName>
</protein>
<dbReference type="InterPro" id="IPR043153">
    <property type="entry name" value="DENN_C"/>
</dbReference>
<dbReference type="NCBIfam" id="TIGR00756">
    <property type="entry name" value="PPR"/>
    <property type="match status" value="1"/>
</dbReference>
<feature type="region of interest" description="Disordered" evidence="3">
    <location>
        <begin position="1062"/>
        <end position="1094"/>
    </location>
</feature>
<dbReference type="Gene3D" id="1.25.40.10">
    <property type="entry name" value="Tetratricopeptide repeat domain"/>
    <property type="match status" value="1"/>
</dbReference>
<dbReference type="InterPro" id="IPR023341">
    <property type="entry name" value="MABP"/>
</dbReference>
<dbReference type="Gene3D" id="2.100.10.50">
    <property type="match status" value="1"/>
</dbReference>
<dbReference type="PROSITE" id="PS51498">
    <property type="entry name" value="MABP"/>
    <property type="match status" value="1"/>
</dbReference>
<organism evidence="6 7">
    <name type="scientific">Triplophysa rosa</name>
    <name type="common">Cave loach</name>
    <dbReference type="NCBI Taxonomy" id="992332"/>
    <lineage>
        <taxon>Eukaryota</taxon>
        <taxon>Metazoa</taxon>
        <taxon>Chordata</taxon>
        <taxon>Craniata</taxon>
        <taxon>Vertebrata</taxon>
        <taxon>Euteleostomi</taxon>
        <taxon>Actinopterygii</taxon>
        <taxon>Neopterygii</taxon>
        <taxon>Teleostei</taxon>
        <taxon>Ostariophysi</taxon>
        <taxon>Cypriniformes</taxon>
        <taxon>Nemacheilidae</taxon>
        <taxon>Triplophysa</taxon>
    </lineage>
</organism>
<evidence type="ECO:0000313" key="7">
    <source>
        <dbReference type="Proteomes" id="UP001059041"/>
    </source>
</evidence>
<evidence type="ECO:0000256" key="2">
    <source>
        <dbReference type="PROSITE-ProRule" id="PRU00708"/>
    </source>
</evidence>
<feature type="domain" description="MABP" evidence="5">
    <location>
        <begin position="42"/>
        <end position="197"/>
    </location>
</feature>
<feature type="compositionally biased region" description="Polar residues" evidence="3">
    <location>
        <begin position="1230"/>
        <end position="1253"/>
    </location>
</feature>
<comment type="caution">
    <text evidence="6">The sequence shown here is derived from an EMBL/GenBank/DDBJ whole genome shotgun (WGS) entry which is preliminary data.</text>
</comment>
<dbReference type="GO" id="GO:0032483">
    <property type="term" value="P:regulation of Rab protein signal transduction"/>
    <property type="evidence" value="ECO:0007669"/>
    <property type="project" value="TreeGrafter"/>
</dbReference>
<dbReference type="Pfam" id="PF02141">
    <property type="entry name" value="DENN"/>
    <property type="match status" value="1"/>
</dbReference>
<feature type="compositionally biased region" description="Polar residues" evidence="3">
    <location>
        <begin position="829"/>
        <end position="838"/>
    </location>
</feature>
<dbReference type="PROSITE" id="PS50211">
    <property type="entry name" value="DENN"/>
    <property type="match status" value="1"/>
</dbReference>
<feature type="domain" description="UDENN" evidence="4">
    <location>
        <begin position="189"/>
        <end position="646"/>
    </location>
</feature>
<dbReference type="Proteomes" id="UP001059041">
    <property type="component" value="Linkage Group LG1"/>
</dbReference>
<feature type="repeat" description="PPR" evidence="2">
    <location>
        <begin position="725"/>
        <end position="759"/>
    </location>
</feature>
<feature type="compositionally biased region" description="Polar residues" evidence="3">
    <location>
        <begin position="1084"/>
        <end position="1094"/>
    </location>
</feature>
<dbReference type="InterPro" id="IPR002885">
    <property type="entry name" value="PPR_rpt"/>
</dbReference>
<gene>
    <name evidence="6" type="ORF">IRJ41_000302</name>
</gene>
<name>A0A9W7X4S0_TRIRA</name>
<feature type="region of interest" description="Disordered" evidence="3">
    <location>
        <begin position="880"/>
        <end position="908"/>
    </location>
</feature>
<feature type="region of interest" description="Disordered" evidence="3">
    <location>
        <begin position="820"/>
        <end position="842"/>
    </location>
</feature>
<dbReference type="InterPro" id="IPR001194">
    <property type="entry name" value="cDENN_dom"/>
</dbReference>
<keyword evidence="1" id="KW-0344">Guanine-nucleotide releasing factor</keyword>
<dbReference type="EMBL" id="JAFHDT010000001">
    <property type="protein sequence ID" value="KAI7813754.1"/>
    <property type="molecule type" value="Genomic_DNA"/>
</dbReference>
<dbReference type="FunFam" id="1.25.40.10:FF:000042">
    <property type="entry name" value="C-myc promoter-binding protein isoform X1"/>
    <property type="match status" value="1"/>
</dbReference>
<dbReference type="PANTHER" id="PTHR12296:SF16">
    <property type="entry name" value="C-MYC PROMOTER-BINDING PROTEIN"/>
    <property type="match status" value="1"/>
</dbReference>